<keyword evidence="7" id="KW-0067">ATP-binding</keyword>
<evidence type="ECO:0000256" key="4">
    <source>
        <dbReference type="ARBA" id="ARBA00022598"/>
    </source>
</evidence>
<dbReference type="Pfam" id="PF00117">
    <property type="entry name" value="GATase"/>
    <property type="match status" value="1"/>
</dbReference>
<dbReference type="GO" id="GO:0044210">
    <property type="term" value="P:'de novo' CTP biosynthetic process"/>
    <property type="evidence" value="ECO:0007669"/>
    <property type="project" value="UniProtKB-UniPathway"/>
</dbReference>
<evidence type="ECO:0000256" key="12">
    <source>
        <dbReference type="ARBA" id="ARBA00070745"/>
    </source>
</evidence>
<comment type="catalytic activity">
    <reaction evidence="11">
        <text>UTP + L-glutamine + ATP + H2O = CTP + L-glutamate + ADP + phosphate + 2 H(+)</text>
        <dbReference type="Rhea" id="RHEA:26426"/>
        <dbReference type="ChEBI" id="CHEBI:15377"/>
        <dbReference type="ChEBI" id="CHEBI:15378"/>
        <dbReference type="ChEBI" id="CHEBI:29985"/>
        <dbReference type="ChEBI" id="CHEBI:30616"/>
        <dbReference type="ChEBI" id="CHEBI:37563"/>
        <dbReference type="ChEBI" id="CHEBI:43474"/>
        <dbReference type="ChEBI" id="CHEBI:46398"/>
        <dbReference type="ChEBI" id="CHEBI:58359"/>
        <dbReference type="ChEBI" id="CHEBI:456216"/>
        <dbReference type="EC" id="6.3.4.2"/>
    </reaction>
</comment>
<evidence type="ECO:0000259" key="17">
    <source>
        <dbReference type="Pfam" id="PF00117"/>
    </source>
</evidence>
<evidence type="ECO:0000256" key="3">
    <source>
        <dbReference type="ARBA" id="ARBA00012291"/>
    </source>
</evidence>
<comment type="similarity">
    <text evidence="2">Belongs to the CTP synthase family.</text>
</comment>
<organism evidence="19 20">
    <name type="scientific">Humisphaera borealis</name>
    <dbReference type="NCBI Taxonomy" id="2807512"/>
    <lineage>
        <taxon>Bacteria</taxon>
        <taxon>Pseudomonadati</taxon>
        <taxon>Planctomycetota</taxon>
        <taxon>Phycisphaerae</taxon>
        <taxon>Tepidisphaerales</taxon>
        <taxon>Tepidisphaeraceae</taxon>
        <taxon>Humisphaera</taxon>
    </lineage>
</organism>
<dbReference type="InterPro" id="IPR017926">
    <property type="entry name" value="GATASE"/>
</dbReference>
<evidence type="ECO:0000256" key="10">
    <source>
        <dbReference type="ARBA" id="ARBA00022975"/>
    </source>
</evidence>
<dbReference type="CDD" id="cd01746">
    <property type="entry name" value="GATase1_CTP_Synthase"/>
    <property type="match status" value="1"/>
</dbReference>
<evidence type="ECO:0000256" key="1">
    <source>
        <dbReference type="ARBA" id="ARBA00005171"/>
    </source>
</evidence>
<dbReference type="KEGG" id="hbs:IPV69_23115"/>
<dbReference type="Gene3D" id="3.40.50.880">
    <property type="match status" value="1"/>
</dbReference>
<evidence type="ECO:0000256" key="16">
    <source>
        <dbReference type="SAM" id="MobiDB-lite"/>
    </source>
</evidence>
<dbReference type="SUPFAM" id="SSF52317">
    <property type="entry name" value="Class I glutamine amidotransferase-like"/>
    <property type="match status" value="1"/>
</dbReference>
<keyword evidence="20" id="KW-1185">Reference proteome</keyword>
<dbReference type="AlphaFoldDB" id="A0A7M2WU75"/>
<evidence type="ECO:0000313" key="20">
    <source>
        <dbReference type="Proteomes" id="UP000593765"/>
    </source>
</evidence>
<dbReference type="GO" id="GO:0046872">
    <property type="term" value="F:metal ion binding"/>
    <property type="evidence" value="ECO:0007669"/>
    <property type="project" value="UniProtKB-KW"/>
</dbReference>
<evidence type="ECO:0000256" key="11">
    <source>
        <dbReference type="ARBA" id="ARBA00047781"/>
    </source>
</evidence>
<keyword evidence="5" id="KW-0479">Metal-binding</keyword>
<evidence type="ECO:0000256" key="6">
    <source>
        <dbReference type="ARBA" id="ARBA00022741"/>
    </source>
</evidence>
<dbReference type="NCBIfam" id="NF003792">
    <property type="entry name" value="PRK05380.1"/>
    <property type="match status" value="1"/>
</dbReference>
<dbReference type="GO" id="GO:0097268">
    <property type="term" value="C:cytoophidium"/>
    <property type="evidence" value="ECO:0007669"/>
    <property type="project" value="UniProtKB-ARBA"/>
</dbReference>
<dbReference type="FunFam" id="3.40.50.300:FF:000009">
    <property type="entry name" value="CTP synthase"/>
    <property type="match status" value="1"/>
</dbReference>
<dbReference type="PROSITE" id="PS51273">
    <property type="entry name" value="GATASE_TYPE_1"/>
    <property type="match status" value="1"/>
</dbReference>
<gene>
    <name evidence="19" type="ORF">IPV69_23115</name>
</gene>
<keyword evidence="9" id="KW-0315">Glutamine amidotransferase</keyword>
<dbReference type="NCBIfam" id="TIGR00337">
    <property type="entry name" value="PyrG"/>
    <property type="match status" value="1"/>
</dbReference>
<keyword evidence="10" id="KW-0665">Pyrimidine biosynthesis</keyword>
<evidence type="ECO:0000256" key="8">
    <source>
        <dbReference type="ARBA" id="ARBA00022842"/>
    </source>
</evidence>
<evidence type="ECO:0000256" key="13">
    <source>
        <dbReference type="ARBA" id="ARBA00075170"/>
    </source>
</evidence>
<evidence type="ECO:0000256" key="14">
    <source>
        <dbReference type="ARBA" id="ARBA00079941"/>
    </source>
</evidence>
<dbReference type="GO" id="GO:0005524">
    <property type="term" value="F:ATP binding"/>
    <property type="evidence" value="ECO:0007669"/>
    <property type="project" value="UniProtKB-KW"/>
</dbReference>
<dbReference type="PANTHER" id="PTHR11550">
    <property type="entry name" value="CTP SYNTHASE"/>
    <property type="match status" value="1"/>
</dbReference>
<name>A0A7M2WU75_9BACT</name>
<keyword evidence="6" id="KW-0547">Nucleotide-binding</keyword>
<dbReference type="GO" id="GO:0042802">
    <property type="term" value="F:identical protein binding"/>
    <property type="evidence" value="ECO:0007669"/>
    <property type="project" value="TreeGrafter"/>
</dbReference>
<evidence type="ECO:0000256" key="9">
    <source>
        <dbReference type="ARBA" id="ARBA00022962"/>
    </source>
</evidence>
<sequence length="592" mass="66235">MSTQDLLAKIGQSTEETEFYTPMPPGYRKGHHKYVVVVGTVISGLGKGIFASSLAKLMQDKGLRVAPIKMEGYYNVDSGTLNPYRHGEVFVLDDGMETDMDLGTYERLLDQDLSAANFTTNGQIMSSVLKKEREGSYLGRDVQAIPHVTGEIKLRLRELAVKSNADVVFVEVGGTVGDYETMHYLEACRQLAFEEGEGAVVFVALTYILEPNAVGEQKSKAAQLGIKRLMEVGIMPHIIACRATREVREKVREKISMYTNVPMRRVVSMHDLDSIYLIPDALRDVGIDREVLTLLDLHERVNQRHEDQARLRWRWFVDRIGVNKKSVTLAVTGKYVALRDAYASIIKAAEHCSVHLGVDVQLRWLDTTMIDADNVAKRLADVQGIIVPGGFGIRGTEGKIECIRYARENKMPYLGLCLGFQMAVIEFARNVCGLKEANSTEFETNCKHPVIDILPEQKKIEGLGGNMRLGGKDIELKQGSLVSKLFDNARMTRLRFRHRYEVDPTYIKQLEDKGMIFSGKHPTQPIMQVLELPQSMHPYFVGTQAHPELTSRPLRPSPLFMGFVKAAAEFANRHAGGSSSPSQSRKPEPQPV</sequence>
<feature type="domain" description="CTP synthase N-terminal" evidence="18">
    <location>
        <begin position="33"/>
        <end position="297"/>
    </location>
</feature>
<dbReference type="InterPro" id="IPR004468">
    <property type="entry name" value="CTP_synthase"/>
</dbReference>
<feature type="domain" description="Glutamine amidotransferase" evidence="17">
    <location>
        <begin position="338"/>
        <end position="565"/>
    </location>
</feature>
<feature type="region of interest" description="Disordered" evidence="16">
    <location>
        <begin position="572"/>
        <end position="592"/>
    </location>
</feature>
<dbReference type="FunFam" id="3.40.50.880:FF:000002">
    <property type="entry name" value="CTP synthase"/>
    <property type="match status" value="1"/>
</dbReference>
<dbReference type="InterPro" id="IPR033828">
    <property type="entry name" value="GATase1_CTP_Synthase"/>
</dbReference>
<accession>A0A7M2WU75</accession>
<protein>
    <recommendedName>
        <fullName evidence="12">CTP synthase</fullName>
        <ecNumber evidence="3">6.3.4.2</ecNumber>
    </recommendedName>
    <alternativeName>
        <fullName evidence="14">Cytidine 5'-triphosphate synthase</fullName>
    </alternativeName>
    <alternativeName>
        <fullName evidence="15">Cytidine triphosphate synthetase</fullName>
    </alternativeName>
    <alternativeName>
        <fullName evidence="13">UTP--ammonia ligase</fullName>
    </alternativeName>
</protein>
<dbReference type="InterPro" id="IPR017456">
    <property type="entry name" value="CTP_synthase_N"/>
</dbReference>
<dbReference type="EC" id="6.3.4.2" evidence="3"/>
<proteinExistence type="inferred from homology"/>
<evidence type="ECO:0000256" key="7">
    <source>
        <dbReference type="ARBA" id="ARBA00022840"/>
    </source>
</evidence>
<keyword evidence="4 19" id="KW-0436">Ligase</keyword>
<comment type="pathway">
    <text evidence="1">Pyrimidine metabolism; CTP biosynthesis via de novo pathway; CTP from UDP: step 2/2.</text>
</comment>
<evidence type="ECO:0000256" key="2">
    <source>
        <dbReference type="ARBA" id="ARBA00007533"/>
    </source>
</evidence>
<evidence type="ECO:0000256" key="15">
    <source>
        <dbReference type="ARBA" id="ARBA00083191"/>
    </source>
</evidence>
<dbReference type="RefSeq" id="WP_206292095.1">
    <property type="nucleotide sequence ID" value="NZ_CP063458.1"/>
</dbReference>
<evidence type="ECO:0000259" key="18">
    <source>
        <dbReference type="Pfam" id="PF06418"/>
    </source>
</evidence>
<dbReference type="InterPro" id="IPR027417">
    <property type="entry name" value="P-loop_NTPase"/>
</dbReference>
<dbReference type="Proteomes" id="UP000593765">
    <property type="component" value="Chromosome"/>
</dbReference>
<dbReference type="Gene3D" id="3.40.50.300">
    <property type="entry name" value="P-loop containing nucleotide triphosphate hydrolases"/>
    <property type="match status" value="1"/>
</dbReference>
<dbReference type="EMBL" id="CP063458">
    <property type="protein sequence ID" value="QOV89077.1"/>
    <property type="molecule type" value="Genomic_DNA"/>
</dbReference>
<dbReference type="GO" id="GO:0003883">
    <property type="term" value="F:CTP synthase activity"/>
    <property type="evidence" value="ECO:0007669"/>
    <property type="project" value="UniProtKB-EC"/>
</dbReference>
<evidence type="ECO:0000313" key="19">
    <source>
        <dbReference type="EMBL" id="QOV89077.1"/>
    </source>
</evidence>
<keyword evidence="8" id="KW-0460">Magnesium</keyword>
<dbReference type="PANTHER" id="PTHR11550:SF0">
    <property type="entry name" value="CTP SYNTHASE-RELATED"/>
    <property type="match status" value="1"/>
</dbReference>
<reference evidence="19 20" key="1">
    <citation type="submission" date="2020-10" db="EMBL/GenBank/DDBJ databases">
        <title>Wide distribution of Phycisphaera-like planctomycetes from WD2101 soil group in peatlands and genome analysis of the first cultivated representative.</title>
        <authorList>
            <person name="Dedysh S.N."/>
            <person name="Beletsky A.V."/>
            <person name="Ivanova A."/>
            <person name="Kulichevskaya I.S."/>
            <person name="Suzina N.E."/>
            <person name="Philippov D.A."/>
            <person name="Rakitin A.L."/>
            <person name="Mardanov A.V."/>
            <person name="Ravin N.V."/>
        </authorList>
    </citation>
    <scope>NUCLEOTIDE SEQUENCE [LARGE SCALE GENOMIC DNA]</scope>
    <source>
        <strain evidence="19 20">M1803</strain>
    </source>
</reference>
<dbReference type="UniPathway" id="UPA00159">
    <property type="reaction ID" value="UER00277"/>
</dbReference>
<dbReference type="GO" id="GO:0019856">
    <property type="term" value="P:pyrimidine nucleobase biosynthetic process"/>
    <property type="evidence" value="ECO:0007669"/>
    <property type="project" value="TreeGrafter"/>
</dbReference>
<evidence type="ECO:0000256" key="5">
    <source>
        <dbReference type="ARBA" id="ARBA00022723"/>
    </source>
</evidence>
<dbReference type="InterPro" id="IPR029062">
    <property type="entry name" value="Class_I_gatase-like"/>
</dbReference>
<dbReference type="SUPFAM" id="SSF52540">
    <property type="entry name" value="P-loop containing nucleoside triphosphate hydrolases"/>
    <property type="match status" value="1"/>
</dbReference>
<dbReference type="Pfam" id="PF06418">
    <property type="entry name" value="CTP_synth_N"/>
    <property type="match status" value="1"/>
</dbReference>